<dbReference type="AlphaFoldDB" id="A0A163JK73"/>
<dbReference type="EMBL" id="LT553043">
    <property type="protein sequence ID" value="SAL99943.1"/>
    <property type="molecule type" value="Genomic_DNA"/>
</dbReference>
<dbReference type="GO" id="GO:0005634">
    <property type="term" value="C:nucleus"/>
    <property type="evidence" value="ECO:0007669"/>
    <property type="project" value="UniProtKB-SubCell"/>
</dbReference>
<dbReference type="FunCoup" id="A0A163JK73">
    <property type="interactions" value="425"/>
</dbReference>
<accession>A0A163JK73</accession>
<reference evidence="11" key="1">
    <citation type="submission" date="2016-04" db="EMBL/GenBank/DDBJ databases">
        <authorList>
            <person name="Evans L.H."/>
            <person name="Alamgir A."/>
            <person name="Owens N."/>
            <person name="Weber N.D."/>
            <person name="Virtaneva K."/>
            <person name="Barbian K."/>
            <person name="Babar A."/>
            <person name="Rosenke K."/>
        </authorList>
    </citation>
    <scope>NUCLEOTIDE SEQUENCE [LARGE SCALE GENOMIC DNA]</scope>
    <source>
        <strain evidence="11">CBS 101.48</strain>
    </source>
</reference>
<evidence type="ECO:0000256" key="7">
    <source>
        <dbReference type="ARBA" id="ARBA00022691"/>
    </source>
</evidence>
<evidence type="ECO:0000256" key="9">
    <source>
        <dbReference type="ARBA" id="ARBA00038126"/>
    </source>
</evidence>
<dbReference type="OrthoDB" id="1723750at2759"/>
<evidence type="ECO:0000256" key="3">
    <source>
        <dbReference type="ARBA" id="ARBA00012533"/>
    </source>
</evidence>
<dbReference type="InterPro" id="IPR019410">
    <property type="entry name" value="Methyltransf_16"/>
</dbReference>
<feature type="compositionally biased region" description="Acidic residues" evidence="10">
    <location>
        <begin position="209"/>
        <end position="245"/>
    </location>
</feature>
<comment type="subcellular location">
    <subcellularLocation>
        <location evidence="2">Cytoplasm</location>
    </subcellularLocation>
    <subcellularLocation>
        <location evidence="1">Nucleus</location>
    </subcellularLocation>
</comment>
<comment type="similarity">
    <text evidence="9">Belongs to the methyltransferase superfamily. METTL18 family.</text>
</comment>
<organism evidence="11">
    <name type="scientific">Absidia glauca</name>
    <name type="common">Pin mould</name>
    <dbReference type="NCBI Taxonomy" id="4829"/>
    <lineage>
        <taxon>Eukaryota</taxon>
        <taxon>Fungi</taxon>
        <taxon>Fungi incertae sedis</taxon>
        <taxon>Mucoromycota</taxon>
        <taxon>Mucoromycotina</taxon>
        <taxon>Mucoromycetes</taxon>
        <taxon>Mucorales</taxon>
        <taxon>Cunninghamellaceae</taxon>
        <taxon>Absidia</taxon>
    </lineage>
</organism>
<evidence type="ECO:0000256" key="5">
    <source>
        <dbReference type="ARBA" id="ARBA00022603"/>
    </source>
</evidence>
<evidence type="ECO:0000256" key="1">
    <source>
        <dbReference type="ARBA" id="ARBA00004123"/>
    </source>
</evidence>
<feature type="region of interest" description="Disordered" evidence="10">
    <location>
        <begin position="206"/>
        <end position="249"/>
    </location>
</feature>
<dbReference type="Gene3D" id="3.40.50.150">
    <property type="entry name" value="Vaccinia Virus protein VP39"/>
    <property type="match status" value="1"/>
</dbReference>
<keyword evidence="6" id="KW-0808">Transferase</keyword>
<dbReference type="Proteomes" id="UP000078561">
    <property type="component" value="Unassembled WGS sequence"/>
</dbReference>
<evidence type="ECO:0000256" key="8">
    <source>
        <dbReference type="ARBA" id="ARBA00023242"/>
    </source>
</evidence>
<protein>
    <recommendedName>
        <fullName evidence="3">protein-histidine N-methyltransferase</fullName>
        <ecNumber evidence="3">2.1.1.85</ecNumber>
    </recommendedName>
</protein>
<evidence type="ECO:0000256" key="2">
    <source>
        <dbReference type="ARBA" id="ARBA00004496"/>
    </source>
</evidence>
<keyword evidence="7" id="KW-0949">S-adenosyl-L-methionine</keyword>
<gene>
    <name evidence="11" type="primary">ABSGL_05599.1 scaffold 7188</name>
</gene>
<dbReference type="InParanoid" id="A0A163JK73"/>
<sequence length="384" mass="42855">MAFKFNFTVDDLDLDETDNQQQHLETSLNDLSLSEDLTKLPCKEYDILSSPLPSVIQADILTIPNVALPIYKRTLADVKFQMAEQDTLQQQQHDGDEDQKVLDMLNLTGNSDLVRGVYEGGFKTWECSIDLVQWLSSLPDEAMQGKQVLEIGCGSALPSLYLLARHPSNIVDVQDYNDQVIRLITLPNILLNTILSPQEPTAALANGDLVDEPSSSDDDDDDDNDNDNDDNGDETQDGEGDEEEKDQVMEDPVTCDAEAEIPADKVPDMLQQLQQRTKAFIGDWEGLPTQLTRKYDMLITSETIYAEHSLPDLIRVFQKALVKPHGVGYVAAKTVYFGVGGGILPFRELVNKAIDEDGDKFKVEKVFESDSTVKREILKVSWAL</sequence>
<dbReference type="PANTHER" id="PTHR14614:SF39">
    <property type="entry name" value="HISTIDINE PROTEIN METHYLTRANSFERASE 1 HOMOLOG"/>
    <property type="match status" value="1"/>
</dbReference>
<keyword evidence="5" id="KW-0489">Methyltransferase</keyword>
<evidence type="ECO:0000256" key="10">
    <source>
        <dbReference type="SAM" id="MobiDB-lite"/>
    </source>
</evidence>
<dbReference type="EC" id="2.1.1.85" evidence="3"/>
<keyword evidence="4" id="KW-0963">Cytoplasm</keyword>
<dbReference type="GO" id="GO:0005737">
    <property type="term" value="C:cytoplasm"/>
    <property type="evidence" value="ECO:0007669"/>
    <property type="project" value="UniProtKB-SubCell"/>
</dbReference>
<evidence type="ECO:0000256" key="6">
    <source>
        <dbReference type="ARBA" id="ARBA00022679"/>
    </source>
</evidence>
<dbReference type="InterPro" id="IPR029063">
    <property type="entry name" value="SAM-dependent_MTases_sf"/>
</dbReference>
<evidence type="ECO:0000256" key="4">
    <source>
        <dbReference type="ARBA" id="ARBA00022490"/>
    </source>
</evidence>
<dbReference type="OMA" id="ADVKFQM"/>
<evidence type="ECO:0000313" key="11">
    <source>
        <dbReference type="EMBL" id="SAL99943.1"/>
    </source>
</evidence>
<name>A0A163JK73_ABSGL</name>
<keyword evidence="8" id="KW-0539">Nucleus</keyword>
<dbReference type="GO" id="GO:0018064">
    <property type="term" value="F:protein-L-histidine N-tele-methyltransferase activity"/>
    <property type="evidence" value="ECO:0007669"/>
    <property type="project" value="UniProtKB-EC"/>
</dbReference>
<dbReference type="SUPFAM" id="SSF53335">
    <property type="entry name" value="S-adenosyl-L-methionine-dependent methyltransferases"/>
    <property type="match status" value="1"/>
</dbReference>
<keyword evidence="12" id="KW-1185">Reference proteome</keyword>
<dbReference type="STRING" id="4829.A0A163JK73"/>
<dbReference type="GO" id="GO:0032259">
    <property type="term" value="P:methylation"/>
    <property type="evidence" value="ECO:0007669"/>
    <property type="project" value="UniProtKB-KW"/>
</dbReference>
<proteinExistence type="inferred from homology"/>
<evidence type="ECO:0000313" key="12">
    <source>
        <dbReference type="Proteomes" id="UP000078561"/>
    </source>
</evidence>
<dbReference type="PANTHER" id="PTHR14614">
    <property type="entry name" value="HEPATOCELLULAR CARCINOMA-ASSOCIATED ANTIGEN"/>
    <property type="match status" value="1"/>
</dbReference>